<dbReference type="InterPro" id="IPR035651">
    <property type="entry name" value="BipA_V"/>
</dbReference>
<dbReference type="Gene3D" id="3.40.50.300">
    <property type="entry name" value="P-loop containing nucleotide triphosphate hydrolases"/>
    <property type="match status" value="1"/>
</dbReference>
<protein>
    <recommendedName>
        <fullName evidence="4">Tr-type G domain-containing protein</fullName>
    </recommendedName>
</protein>
<dbReference type="Pfam" id="PF00679">
    <property type="entry name" value="EFG_C"/>
    <property type="match status" value="1"/>
</dbReference>
<dbReference type="EMBL" id="CAKKNE010000003">
    <property type="protein sequence ID" value="CAH0371100.1"/>
    <property type="molecule type" value="Genomic_DNA"/>
</dbReference>
<organism evidence="5 6">
    <name type="scientific">Pelagomonas calceolata</name>
    <dbReference type="NCBI Taxonomy" id="35677"/>
    <lineage>
        <taxon>Eukaryota</taxon>
        <taxon>Sar</taxon>
        <taxon>Stramenopiles</taxon>
        <taxon>Ochrophyta</taxon>
        <taxon>Pelagophyceae</taxon>
        <taxon>Pelagomonadales</taxon>
        <taxon>Pelagomonadaceae</taxon>
        <taxon>Pelagomonas</taxon>
    </lineage>
</organism>
<dbReference type="SUPFAM" id="SSF50447">
    <property type="entry name" value="Translation proteins"/>
    <property type="match status" value="1"/>
</dbReference>
<dbReference type="GO" id="GO:1990904">
    <property type="term" value="C:ribonucleoprotein complex"/>
    <property type="evidence" value="ECO:0007669"/>
    <property type="project" value="TreeGrafter"/>
</dbReference>
<reference evidence="5" key="1">
    <citation type="submission" date="2021-11" db="EMBL/GenBank/DDBJ databases">
        <authorList>
            <consortium name="Genoscope - CEA"/>
            <person name="William W."/>
        </authorList>
    </citation>
    <scope>NUCLEOTIDE SEQUENCE</scope>
</reference>
<evidence type="ECO:0000256" key="3">
    <source>
        <dbReference type="ARBA" id="ARBA00023134"/>
    </source>
</evidence>
<dbReference type="SUPFAM" id="SSF52540">
    <property type="entry name" value="P-loop containing nucleoside triphosphate hydrolases"/>
    <property type="match status" value="1"/>
</dbReference>
<dbReference type="Gene3D" id="2.40.30.10">
    <property type="entry name" value="Translation factors"/>
    <property type="match status" value="1"/>
</dbReference>
<dbReference type="HAMAP" id="MF_00849">
    <property type="entry name" value="BipA"/>
    <property type="match status" value="1"/>
</dbReference>
<dbReference type="InterPro" id="IPR031157">
    <property type="entry name" value="G_TR_CS"/>
</dbReference>
<dbReference type="PRINTS" id="PR00315">
    <property type="entry name" value="ELONGATNFCT"/>
</dbReference>
<dbReference type="FunFam" id="3.30.70.870:FF:000003">
    <property type="entry name" value="GTP-binding protein TypA"/>
    <property type="match status" value="1"/>
</dbReference>
<keyword evidence="6" id="KW-1185">Reference proteome</keyword>
<evidence type="ECO:0000256" key="2">
    <source>
        <dbReference type="ARBA" id="ARBA00022741"/>
    </source>
</evidence>
<dbReference type="SUPFAM" id="SSF54980">
    <property type="entry name" value="EF-G C-terminal domain-like"/>
    <property type="match status" value="2"/>
</dbReference>
<dbReference type="InterPro" id="IPR047041">
    <property type="entry name" value="BipA_GTP-bd_dom"/>
</dbReference>
<dbReference type="GO" id="GO:0009507">
    <property type="term" value="C:chloroplast"/>
    <property type="evidence" value="ECO:0007669"/>
    <property type="project" value="UniProtKB-SubCell"/>
</dbReference>
<dbReference type="PROSITE" id="PS51722">
    <property type="entry name" value="G_TR_2"/>
    <property type="match status" value="1"/>
</dbReference>
<dbReference type="InterPro" id="IPR042116">
    <property type="entry name" value="TypA/BipA_C"/>
</dbReference>
<dbReference type="Gene3D" id="3.30.70.240">
    <property type="match status" value="1"/>
</dbReference>
<dbReference type="Gene3D" id="2.40.50.250">
    <property type="entry name" value="bipa protein"/>
    <property type="match status" value="1"/>
</dbReference>
<dbReference type="OrthoDB" id="364892at2759"/>
<dbReference type="Pfam" id="PF22042">
    <property type="entry name" value="EF-G_D2"/>
    <property type="match status" value="1"/>
</dbReference>
<dbReference type="CDD" id="cd01891">
    <property type="entry name" value="TypA_BipA"/>
    <property type="match status" value="1"/>
</dbReference>
<dbReference type="AlphaFoldDB" id="A0A8J2WJI0"/>
<feature type="domain" description="Tr-type G" evidence="4">
    <location>
        <begin position="48"/>
        <end position="243"/>
    </location>
</feature>
<accession>A0A8J2WJI0</accession>
<evidence type="ECO:0000256" key="1">
    <source>
        <dbReference type="ARBA" id="ARBA00004229"/>
    </source>
</evidence>
<dbReference type="GO" id="GO:0003924">
    <property type="term" value="F:GTPase activity"/>
    <property type="evidence" value="ECO:0007669"/>
    <property type="project" value="InterPro"/>
</dbReference>
<dbReference type="Pfam" id="PF21018">
    <property type="entry name" value="BipA_C"/>
    <property type="match status" value="1"/>
</dbReference>
<evidence type="ECO:0000313" key="6">
    <source>
        <dbReference type="Proteomes" id="UP000789595"/>
    </source>
</evidence>
<dbReference type="CDD" id="cd03710">
    <property type="entry name" value="BipA_TypA_C"/>
    <property type="match status" value="1"/>
</dbReference>
<dbReference type="CDD" id="cd03691">
    <property type="entry name" value="BipA_TypA_II"/>
    <property type="match status" value="1"/>
</dbReference>
<dbReference type="Pfam" id="PF00009">
    <property type="entry name" value="GTP_EFTU"/>
    <property type="match status" value="1"/>
</dbReference>
<dbReference type="NCBIfam" id="TIGR00231">
    <property type="entry name" value="small_GTP"/>
    <property type="match status" value="1"/>
</dbReference>
<evidence type="ECO:0000259" key="4">
    <source>
        <dbReference type="PROSITE" id="PS51722"/>
    </source>
</evidence>
<dbReference type="GO" id="GO:0005829">
    <property type="term" value="C:cytosol"/>
    <property type="evidence" value="ECO:0007669"/>
    <property type="project" value="TreeGrafter"/>
</dbReference>
<dbReference type="InterPro" id="IPR047042">
    <property type="entry name" value="BipA_II"/>
</dbReference>
<dbReference type="SMART" id="SM00838">
    <property type="entry name" value="EFG_C"/>
    <property type="match status" value="1"/>
</dbReference>
<dbReference type="PANTHER" id="PTHR42908">
    <property type="entry name" value="TRANSLATION ELONGATION FACTOR-RELATED"/>
    <property type="match status" value="1"/>
</dbReference>
<keyword evidence="2" id="KW-0547">Nucleotide-binding</keyword>
<dbReference type="FunFam" id="3.40.50.300:FF:000055">
    <property type="entry name" value="GTP-binding protein TypA"/>
    <property type="match status" value="1"/>
</dbReference>
<dbReference type="InterPro" id="IPR005225">
    <property type="entry name" value="Small_GTP-bd"/>
</dbReference>
<dbReference type="NCBIfam" id="TIGR01394">
    <property type="entry name" value="TypA_BipA"/>
    <property type="match status" value="1"/>
</dbReference>
<name>A0A8J2WJI0_9STRA</name>
<proteinExistence type="inferred from homology"/>
<sequence length="650" mass="70911">MRRGTIARITMLAGVARALLSRGRPRVARPARQLRSSAPLRMAASTLEGLRNVAIVAHVDHGKTTLVDALLQESNVFRDNEEVQERVMDSNDQERERGITILAKNAAIDYKGVKVNLVDTPGHADFGGEVERILNMVDGVLLVVDSVEGPKPQTRFVLKKALELGLKAVLVVNKIDRPQARPDYVVDKAFDLFVELDATDEQTDFDIVYASALNGQAGTEPDALKDDMTAILDAIVDSIPAPEVDADAPAQLLVANIDFDDFKGKLGIGRVKQGKLKAGDAGTFGAMKGPDDDCRAIKINDLFVYDNLGRKAVDEASAGEIVMFSGVSDIQIGETVTEKADPQPLPCLEVEEPTVSMSFAVNKSPLAGREGDKLTSRVIRDRLMKELDRNVALQVEPQDSGDAFTVSGRGPLHLTVLIETMRREGFELEIGPPEVIIKTGDDGKKQEPYDAVEVQVPDEYASNVVDLLNRRKGEMQDMGKTDVGDYTYVKYLLPTRGSIGLRTNLLSATRGTAVIDSNFDSYRAFAGDIEARDKGSLLAFEDGEATSHGLLGAQDRGQLFATPKTAVYKDMVVGVHQRPGDLRVNVCKQKQLTNMRSATKGIVEGLSPPLELTLDSAVEYISEEELVEVTPESIRMAKQRGWNDKKKGKK</sequence>
<dbReference type="InterPro" id="IPR000640">
    <property type="entry name" value="EFG_V-like"/>
</dbReference>
<dbReference type="PROSITE" id="PS00301">
    <property type="entry name" value="G_TR_1"/>
    <property type="match status" value="1"/>
</dbReference>
<dbReference type="InterPro" id="IPR006298">
    <property type="entry name" value="BipA"/>
</dbReference>
<evidence type="ECO:0000313" key="5">
    <source>
        <dbReference type="EMBL" id="CAH0371100.1"/>
    </source>
</evidence>
<dbReference type="InterPro" id="IPR027417">
    <property type="entry name" value="P-loop_NTPase"/>
</dbReference>
<gene>
    <name evidence="5" type="ORF">PECAL_3P10250</name>
</gene>
<dbReference type="InterPro" id="IPR047043">
    <property type="entry name" value="BipA_III"/>
</dbReference>
<dbReference type="InterPro" id="IPR000795">
    <property type="entry name" value="T_Tr_GTP-bd_dom"/>
</dbReference>
<dbReference type="InterPro" id="IPR048876">
    <property type="entry name" value="BipA_C"/>
</dbReference>
<dbReference type="InterPro" id="IPR009000">
    <property type="entry name" value="Transl_B-barrel_sf"/>
</dbReference>
<dbReference type="Proteomes" id="UP000789595">
    <property type="component" value="Unassembled WGS sequence"/>
</dbReference>
<dbReference type="InterPro" id="IPR035647">
    <property type="entry name" value="EFG_III/V"/>
</dbReference>
<comment type="caution">
    <text evidence="5">The sequence shown here is derived from an EMBL/GenBank/DDBJ whole genome shotgun (WGS) entry which is preliminary data.</text>
</comment>
<dbReference type="FunFam" id="2.40.50.250:FF:000001">
    <property type="entry name" value="GTP-binding protein TypA"/>
    <property type="match status" value="1"/>
</dbReference>
<dbReference type="Gene3D" id="3.30.70.870">
    <property type="entry name" value="Elongation Factor G (Translational Gtpase), domain 3"/>
    <property type="match status" value="1"/>
</dbReference>
<keyword evidence="3" id="KW-0342">GTP-binding</keyword>
<dbReference type="PANTHER" id="PTHR42908:SF8">
    <property type="entry name" value="TR-TYPE G DOMAIN-CONTAINING PROTEIN"/>
    <property type="match status" value="1"/>
</dbReference>
<dbReference type="InterPro" id="IPR053905">
    <property type="entry name" value="EF-G-like_DII"/>
</dbReference>
<comment type="subcellular location">
    <subcellularLocation>
        <location evidence="1">Plastid</location>
        <location evidence="1">Chloroplast</location>
    </subcellularLocation>
</comment>
<dbReference type="CDD" id="cd16263">
    <property type="entry name" value="BipA_III"/>
    <property type="match status" value="1"/>
</dbReference>
<dbReference type="FunFam" id="3.30.70.240:FF:000002">
    <property type="entry name" value="GTP-binding protein TypA"/>
    <property type="match status" value="1"/>
</dbReference>
<dbReference type="GO" id="GO:0005525">
    <property type="term" value="F:GTP binding"/>
    <property type="evidence" value="ECO:0007669"/>
    <property type="project" value="UniProtKB-KW"/>
</dbReference>